<dbReference type="AlphaFoldDB" id="A0A9D2KKJ3"/>
<sequence>MPDNDAHEALLHEIIDCELAMFLAVPNADGPSTCQERPKTFRLMRWMSLSVHDDSTLTSYLNDLKQAGMQGRNLMVEKYARMEDSLPPLTDNPLVDVITGEEADFLAEASRLYPHAVPGRGGDAFRHYMRCELETWSDVTLALYGTEILRARNEGRNLALERYERLWRRLGYASLDEREEAARLREGGLERFAVENGECSGGRPRPPENYAFQAK</sequence>
<dbReference type="Proteomes" id="UP000824225">
    <property type="component" value="Unassembled WGS sequence"/>
</dbReference>
<evidence type="ECO:0000313" key="3">
    <source>
        <dbReference type="Proteomes" id="UP000824225"/>
    </source>
</evidence>
<reference evidence="2" key="1">
    <citation type="journal article" date="2021" name="PeerJ">
        <title>Extensive microbial diversity within the chicken gut microbiome revealed by metagenomics and culture.</title>
        <authorList>
            <person name="Gilroy R."/>
            <person name="Ravi A."/>
            <person name="Getino M."/>
            <person name="Pursley I."/>
            <person name="Horton D.L."/>
            <person name="Alikhan N.F."/>
            <person name="Baker D."/>
            <person name="Gharbi K."/>
            <person name="Hall N."/>
            <person name="Watson M."/>
            <person name="Adriaenssens E.M."/>
            <person name="Foster-Nyarko E."/>
            <person name="Jarju S."/>
            <person name="Secka A."/>
            <person name="Antonio M."/>
            <person name="Oren A."/>
            <person name="Chaudhuri R.R."/>
            <person name="La Ragione R."/>
            <person name="Hildebrand F."/>
            <person name="Pallen M.J."/>
        </authorList>
    </citation>
    <scope>NUCLEOTIDE SEQUENCE</scope>
    <source>
        <strain evidence="2">CHK186-16707</strain>
    </source>
</reference>
<evidence type="ECO:0000256" key="1">
    <source>
        <dbReference type="SAM" id="MobiDB-lite"/>
    </source>
</evidence>
<gene>
    <name evidence="2" type="ORF">H9962_03315</name>
</gene>
<protein>
    <submittedName>
        <fullName evidence="2">DUF4125 family protein</fullName>
    </submittedName>
</protein>
<comment type="caution">
    <text evidence="2">The sequence shown here is derived from an EMBL/GenBank/DDBJ whole genome shotgun (WGS) entry which is preliminary data.</text>
</comment>
<dbReference type="Pfam" id="PF13526">
    <property type="entry name" value="DUF4125"/>
    <property type="match status" value="1"/>
</dbReference>
<reference evidence="2" key="2">
    <citation type="submission" date="2021-04" db="EMBL/GenBank/DDBJ databases">
        <authorList>
            <person name="Gilroy R."/>
        </authorList>
    </citation>
    <scope>NUCLEOTIDE SEQUENCE</scope>
    <source>
        <strain evidence="2">CHK186-16707</strain>
    </source>
</reference>
<feature type="region of interest" description="Disordered" evidence="1">
    <location>
        <begin position="195"/>
        <end position="215"/>
    </location>
</feature>
<dbReference type="InterPro" id="IPR025191">
    <property type="entry name" value="DUF4125"/>
</dbReference>
<dbReference type="EMBL" id="DXAN01000006">
    <property type="protein sequence ID" value="HJA08205.1"/>
    <property type="molecule type" value="Genomic_DNA"/>
</dbReference>
<proteinExistence type="predicted"/>
<organism evidence="2 3">
    <name type="scientific">Candidatus Mailhella merdigallinarum</name>
    <dbReference type="NCBI Taxonomy" id="2838658"/>
    <lineage>
        <taxon>Bacteria</taxon>
        <taxon>Pseudomonadati</taxon>
        <taxon>Thermodesulfobacteriota</taxon>
        <taxon>Desulfovibrionia</taxon>
        <taxon>Desulfovibrionales</taxon>
        <taxon>Desulfovibrionaceae</taxon>
        <taxon>Mailhella</taxon>
    </lineage>
</organism>
<evidence type="ECO:0000313" key="2">
    <source>
        <dbReference type="EMBL" id="HJA08205.1"/>
    </source>
</evidence>
<accession>A0A9D2KKJ3</accession>
<name>A0A9D2KKJ3_9BACT</name>